<evidence type="ECO:0000313" key="2">
    <source>
        <dbReference type="Proteomes" id="UP000315995"/>
    </source>
</evidence>
<accession>A0A5B8YC39</accession>
<gene>
    <name evidence="1" type="ORF">FIV42_23485</name>
</gene>
<organism evidence="1 2">
    <name type="scientific">Persicimonas caeni</name>
    <dbReference type="NCBI Taxonomy" id="2292766"/>
    <lineage>
        <taxon>Bacteria</taxon>
        <taxon>Deltaproteobacteria</taxon>
        <taxon>Bradymonadales</taxon>
        <taxon>Bradymonadaceae</taxon>
        <taxon>Persicimonas</taxon>
    </lineage>
</organism>
<reference evidence="1 2" key="1">
    <citation type="submission" date="2019-06" db="EMBL/GenBank/DDBJ databases">
        <title>Persicimonas caeni gen. nov., sp. nov., a predatory bacterium isolated from solar saltern.</title>
        <authorList>
            <person name="Wang S."/>
        </authorList>
    </citation>
    <scope>NUCLEOTIDE SEQUENCE [LARGE SCALE GENOMIC DNA]</scope>
    <source>
        <strain evidence="1 2">YN101</strain>
    </source>
</reference>
<name>A0A4Y6Q022_PERCE</name>
<dbReference type="OrthoDB" id="5516589at2"/>
<sequence length="134" mass="15567">MWEPPWKRLVERLKAEDFESTYLDRLDRRLSIAAGSNTLEKEIIEEMAYALTKSGDKINVALLELDVLRRDYDNASDPAERARLADGFNEKRREAMRARWELMVHREALGFLRHDGIEEDFPIPPQLGALKQIG</sequence>
<dbReference type="RefSeq" id="WP_141200051.1">
    <property type="nucleotide sequence ID" value="NZ_CP041186.1"/>
</dbReference>
<dbReference type="AlphaFoldDB" id="A0A4Y6Q022"/>
<proteinExistence type="predicted"/>
<evidence type="ECO:0000313" key="1">
    <source>
        <dbReference type="EMBL" id="QDG53597.1"/>
    </source>
</evidence>
<protein>
    <submittedName>
        <fullName evidence="1">Uncharacterized protein</fullName>
    </submittedName>
</protein>
<accession>A0A4Y6Q022</accession>
<keyword evidence="2" id="KW-1185">Reference proteome</keyword>
<dbReference type="EMBL" id="CP041186">
    <property type="protein sequence ID" value="QDG53597.1"/>
    <property type="molecule type" value="Genomic_DNA"/>
</dbReference>
<dbReference type="Proteomes" id="UP000315995">
    <property type="component" value="Chromosome"/>
</dbReference>